<dbReference type="STRING" id="1442369.A0A0D2FUI5"/>
<dbReference type="InterPro" id="IPR009060">
    <property type="entry name" value="UBA-like_sf"/>
</dbReference>
<dbReference type="OrthoDB" id="443981at2759"/>
<dbReference type="GO" id="GO:0004519">
    <property type="term" value="F:endonuclease activity"/>
    <property type="evidence" value="ECO:0007669"/>
    <property type="project" value="TreeGrafter"/>
</dbReference>
<evidence type="ECO:0000259" key="3">
    <source>
        <dbReference type="PROSITE" id="PS51140"/>
    </source>
</evidence>
<evidence type="ECO:0000313" key="5">
    <source>
        <dbReference type="Proteomes" id="UP000053617"/>
    </source>
</evidence>
<dbReference type="PROSITE" id="PS51140">
    <property type="entry name" value="CUE"/>
    <property type="match status" value="1"/>
</dbReference>
<feature type="domain" description="CUE" evidence="3">
    <location>
        <begin position="209"/>
        <end position="252"/>
    </location>
</feature>
<dbReference type="SUPFAM" id="SSF160443">
    <property type="entry name" value="SMR domain-like"/>
    <property type="match status" value="1"/>
</dbReference>
<dbReference type="AlphaFoldDB" id="A0A0D2FUI5"/>
<dbReference type="PANTHER" id="PTHR46535:SF1">
    <property type="entry name" value="NEDD4-BINDING PROTEIN 2"/>
    <property type="match status" value="1"/>
</dbReference>
<feature type="compositionally biased region" description="Basic residues" evidence="1">
    <location>
        <begin position="281"/>
        <end position="290"/>
    </location>
</feature>
<dbReference type="GeneID" id="25291810"/>
<feature type="compositionally biased region" description="Polar residues" evidence="1">
    <location>
        <begin position="170"/>
        <end position="183"/>
    </location>
</feature>
<keyword evidence="5" id="KW-1185">Reference proteome</keyword>
<dbReference type="GO" id="GO:0005634">
    <property type="term" value="C:nucleus"/>
    <property type="evidence" value="ECO:0007669"/>
    <property type="project" value="TreeGrafter"/>
</dbReference>
<dbReference type="SMART" id="SM00546">
    <property type="entry name" value="CUE"/>
    <property type="match status" value="1"/>
</dbReference>
<dbReference type="VEuPathDB" id="FungiDB:Z518_03739"/>
<dbReference type="InterPro" id="IPR002625">
    <property type="entry name" value="Smr_dom"/>
</dbReference>
<proteinExistence type="predicted"/>
<feature type="region of interest" description="Disordered" evidence="1">
    <location>
        <begin position="279"/>
        <end position="304"/>
    </location>
</feature>
<dbReference type="PROSITE" id="PS50828">
    <property type="entry name" value="SMR"/>
    <property type="match status" value="1"/>
</dbReference>
<name>A0A0D2FUI5_9EURO</name>
<sequence>MTHISGAYNSFTRVKIAGDCFEASYSSLGFSPLQSSNILHHAVFARLRQLPDPTNTPDFTEISLIPNMNRAENSTPATWNDSTSETEVVAFPFHLYFCSNSRQTLQAAYCPPLDDALFYAIASEYELPRDRETLTAILDRLKAGAIEQENTDFDPSGTGGPAHGRDVTDLSRSNQDDTVSNGVTSITTSLSDLRWKDSECLGQSLESSSLDGKTAWLQNVFPGVHQRELASILESHEGSLDKATDELLNLSFINQGYDEQLREDVPVLKGIEAFAEEAQMNRKRRKKRKTRTNESSRVGSASSFRHETEYTPSNVWSTMAEDVDFICSRTNLQPQAARSIYHANGARLTTTIRALAIREGAAYEGLTEVDPIVEVQIAEFQNQFEHVPRSQMYGLLKLARNIPSAAHELLEVMTAPREVQEPRKLQGVVQYAPLDLKENQLPRSPSTSTRTTVKNGVGRGTAANHRLAANQSFEQAAAAYRRSKSNRLYGGVAAYYAEVGHDRAKAAQELQAAEADLTVARQSSSNMLDLHGVKVQDAIRIASVKTQAWWDGLGDVKYAPAGGGPARDRFRIVTGIGSHSKNHAPRIGPAVSKMLMREGWRIEIGHGELFVTGKSLN</sequence>
<dbReference type="InterPro" id="IPR036063">
    <property type="entry name" value="Smr_dom_sf"/>
</dbReference>
<dbReference type="CDD" id="cd14279">
    <property type="entry name" value="CUE"/>
    <property type="match status" value="1"/>
</dbReference>
<evidence type="ECO:0000313" key="4">
    <source>
        <dbReference type="EMBL" id="KIX05767.1"/>
    </source>
</evidence>
<feature type="domain" description="Smr" evidence="2">
    <location>
        <begin position="528"/>
        <end position="614"/>
    </location>
</feature>
<dbReference type="Gene3D" id="3.30.1370.110">
    <property type="match status" value="1"/>
</dbReference>
<dbReference type="SUPFAM" id="SSF46934">
    <property type="entry name" value="UBA-like"/>
    <property type="match status" value="1"/>
</dbReference>
<gene>
    <name evidence="4" type="ORF">Z518_03739</name>
</gene>
<dbReference type="Proteomes" id="UP000053617">
    <property type="component" value="Unassembled WGS sequence"/>
</dbReference>
<evidence type="ECO:0000256" key="1">
    <source>
        <dbReference type="SAM" id="MobiDB-lite"/>
    </source>
</evidence>
<dbReference type="InterPro" id="IPR003892">
    <property type="entry name" value="CUE"/>
</dbReference>
<organism evidence="4 5">
    <name type="scientific">Rhinocladiella mackenziei CBS 650.93</name>
    <dbReference type="NCBI Taxonomy" id="1442369"/>
    <lineage>
        <taxon>Eukaryota</taxon>
        <taxon>Fungi</taxon>
        <taxon>Dikarya</taxon>
        <taxon>Ascomycota</taxon>
        <taxon>Pezizomycotina</taxon>
        <taxon>Eurotiomycetes</taxon>
        <taxon>Chaetothyriomycetidae</taxon>
        <taxon>Chaetothyriales</taxon>
        <taxon>Herpotrichiellaceae</taxon>
        <taxon>Rhinocladiella</taxon>
    </lineage>
</organism>
<dbReference type="RefSeq" id="XP_013272903.1">
    <property type="nucleotide sequence ID" value="XM_013417449.1"/>
</dbReference>
<reference evidence="4 5" key="1">
    <citation type="submission" date="2015-01" db="EMBL/GenBank/DDBJ databases">
        <title>The Genome Sequence of Rhinocladiella mackenzie CBS 650.93.</title>
        <authorList>
            <consortium name="The Broad Institute Genomics Platform"/>
            <person name="Cuomo C."/>
            <person name="de Hoog S."/>
            <person name="Gorbushina A."/>
            <person name="Stielow B."/>
            <person name="Teixiera M."/>
            <person name="Abouelleil A."/>
            <person name="Chapman S.B."/>
            <person name="Priest M."/>
            <person name="Young S.K."/>
            <person name="Wortman J."/>
            <person name="Nusbaum C."/>
            <person name="Birren B."/>
        </authorList>
    </citation>
    <scope>NUCLEOTIDE SEQUENCE [LARGE SCALE GENOMIC DNA]</scope>
    <source>
        <strain evidence="4 5">CBS 650.93</strain>
    </source>
</reference>
<dbReference type="PANTHER" id="PTHR46535">
    <property type="entry name" value="NEDD4-BINDING PROTEIN 2"/>
    <property type="match status" value="1"/>
</dbReference>
<dbReference type="HOGENOM" id="CLU_023589_0_0_1"/>
<evidence type="ECO:0000259" key="2">
    <source>
        <dbReference type="PROSITE" id="PS50828"/>
    </source>
</evidence>
<feature type="compositionally biased region" description="Polar residues" evidence="1">
    <location>
        <begin position="293"/>
        <end position="303"/>
    </location>
</feature>
<dbReference type="SMART" id="SM00463">
    <property type="entry name" value="SMR"/>
    <property type="match status" value="1"/>
</dbReference>
<dbReference type="EMBL" id="KN847477">
    <property type="protein sequence ID" value="KIX05767.1"/>
    <property type="molecule type" value="Genomic_DNA"/>
</dbReference>
<dbReference type="InterPro" id="IPR052772">
    <property type="entry name" value="Endo/PolyKinase_Domain-Protein"/>
</dbReference>
<dbReference type="InterPro" id="IPR058864">
    <property type="entry name" value="UBA_10"/>
</dbReference>
<evidence type="ECO:0008006" key="6">
    <source>
        <dbReference type="Google" id="ProtNLM"/>
    </source>
</evidence>
<dbReference type="GO" id="GO:0043130">
    <property type="term" value="F:ubiquitin binding"/>
    <property type="evidence" value="ECO:0007669"/>
    <property type="project" value="InterPro"/>
</dbReference>
<feature type="region of interest" description="Disordered" evidence="1">
    <location>
        <begin position="148"/>
        <end position="183"/>
    </location>
</feature>
<protein>
    <recommendedName>
        <fullName evidence="6">Smr domain-containing protein</fullName>
    </recommendedName>
</protein>
<accession>A0A0D2FUI5</accession>
<dbReference type="Pfam" id="PF26286">
    <property type="entry name" value="UBA_10"/>
    <property type="match status" value="1"/>
</dbReference>